<name>A0A1R1PXL6_ZANCU</name>
<dbReference type="Proteomes" id="UP000188320">
    <property type="component" value="Unassembled WGS sequence"/>
</dbReference>
<keyword evidence="2" id="KW-1185">Reference proteome</keyword>
<accession>A0A1R1PXL6</accession>
<evidence type="ECO:0000313" key="2">
    <source>
        <dbReference type="Proteomes" id="UP000188320"/>
    </source>
</evidence>
<protein>
    <submittedName>
        <fullName evidence="1">Uncharacterized protein</fullName>
    </submittedName>
</protein>
<organism evidence="1 2">
    <name type="scientific">Zancudomyces culisetae</name>
    <name type="common">Gut fungus</name>
    <name type="synonym">Smittium culisetae</name>
    <dbReference type="NCBI Taxonomy" id="1213189"/>
    <lineage>
        <taxon>Eukaryota</taxon>
        <taxon>Fungi</taxon>
        <taxon>Fungi incertae sedis</taxon>
        <taxon>Zoopagomycota</taxon>
        <taxon>Kickxellomycotina</taxon>
        <taxon>Harpellomycetes</taxon>
        <taxon>Harpellales</taxon>
        <taxon>Legeriomycetaceae</taxon>
        <taxon>Zancudomyces</taxon>
    </lineage>
</organism>
<sequence>MESNLLPLPSSGDCGTPSLLALVALVSSTINFAPHIGCEFAPSALHSVVVRYLTVPPFPLSFAPKSPPFVPFALPFFSRLQPSSWPAQKAFGSAPQVQPPPSLLHMPLQLFRLLDLLFYHSFVLVSIAKP</sequence>
<reference evidence="2" key="1">
    <citation type="submission" date="2017-01" db="EMBL/GenBank/DDBJ databases">
        <authorList>
            <person name="Wang Y."/>
            <person name="White M."/>
            <person name="Kvist S."/>
            <person name="Moncalvo J.-M."/>
        </authorList>
    </citation>
    <scope>NUCLEOTIDE SEQUENCE [LARGE SCALE GENOMIC DNA]</scope>
    <source>
        <strain evidence="2">COL-18-3</strain>
    </source>
</reference>
<dbReference type="EMBL" id="LSSK01000052">
    <property type="protein sequence ID" value="OMH85721.1"/>
    <property type="molecule type" value="Genomic_DNA"/>
</dbReference>
<evidence type="ECO:0000313" key="1">
    <source>
        <dbReference type="EMBL" id="OMH85721.1"/>
    </source>
</evidence>
<dbReference type="AlphaFoldDB" id="A0A1R1PXL6"/>
<gene>
    <name evidence="1" type="ORF">AX774_g722</name>
</gene>
<proteinExistence type="predicted"/>
<comment type="caution">
    <text evidence="1">The sequence shown here is derived from an EMBL/GenBank/DDBJ whole genome shotgun (WGS) entry which is preliminary data.</text>
</comment>